<reference evidence="9 10" key="1">
    <citation type="submission" date="2018-05" db="EMBL/GenBank/DDBJ databases">
        <title>Genome sequencing and assembly of the regulated plant pathogen Lachnellula willkommii and related sister species for the development of diagnostic species identification markers.</title>
        <authorList>
            <person name="Giroux E."/>
            <person name="Bilodeau G."/>
        </authorList>
    </citation>
    <scope>NUCLEOTIDE SEQUENCE [LARGE SCALE GENOMIC DNA]</scope>
    <source>
        <strain evidence="9 10">CBS 172.35</strain>
    </source>
</reference>
<dbReference type="GO" id="GO:0022857">
    <property type="term" value="F:transmembrane transporter activity"/>
    <property type="evidence" value="ECO:0007669"/>
    <property type="project" value="InterPro"/>
</dbReference>
<keyword evidence="3 7" id="KW-0812">Transmembrane</keyword>
<feature type="transmembrane region" description="Helical" evidence="7">
    <location>
        <begin position="490"/>
        <end position="511"/>
    </location>
</feature>
<evidence type="ECO:0000256" key="1">
    <source>
        <dbReference type="ARBA" id="ARBA00004141"/>
    </source>
</evidence>
<evidence type="ECO:0000256" key="5">
    <source>
        <dbReference type="ARBA" id="ARBA00023136"/>
    </source>
</evidence>
<feature type="transmembrane region" description="Helical" evidence="7">
    <location>
        <begin position="412"/>
        <end position="433"/>
    </location>
</feature>
<dbReference type="Proteomes" id="UP000315522">
    <property type="component" value="Unassembled WGS sequence"/>
</dbReference>
<dbReference type="Gene3D" id="1.20.1250.20">
    <property type="entry name" value="MFS general substrate transporter like domains"/>
    <property type="match status" value="1"/>
</dbReference>
<dbReference type="PROSITE" id="PS50850">
    <property type="entry name" value="MFS"/>
    <property type="match status" value="1"/>
</dbReference>
<dbReference type="InterPro" id="IPR036259">
    <property type="entry name" value="MFS_trans_sf"/>
</dbReference>
<evidence type="ECO:0000259" key="8">
    <source>
        <dbReference type="PROSITE" id="PS50850"/>
    </source>
</evidence>
<evidence type="ECO:0000256" key="6">
    <source>
        <dbReference type="SAM" id="MobiDB-lite"/>
    </source>
</evidence>
<dbReference type="PANTHER" id="PTHR23502">
    <property type="entry name" value="MAJOR FACILITATOR SUPERFAMILY"/>
    <property type="match status" value="1"/>
</dbReference>
<organism evidence="9 10">
    <name type="scientific">Lachnellula willkommii</name>
    <dbReference type="NCBI Taxonomy" id="215461"/>
    <lineage>
        <taxon>Eukaryota</taxon>
        <taxon>Fungi</taxon>
        <taxon>Dikarya</taxon>
        <taxon>Ascomycota</taxon>
        <taxon>Pezizomycotina</taxon>
        <taxon>Leotiomycetes</taxon>
        <taxon>Helotiales</taxon>
        <taxon>Lachnaceae</taxon>
        <taxon>Lachnellula</taxon>
    </lineage>
</organism>
<feature type="transmembrane region" description="Helical" evidence="7">
    <location>
        <begin position="465"/>
        <end position="484"/>
    </location>
</feature>
<dbReference type="InterPro" id="IPR020846">
    <property type="entry name" value="MFS_dom"/>
</dbReference>
<comment type="caution">
    <text evidence="9">The sequence shown here is derived from an EMBL/GenBank/DDBJ whole genome shotgun (WGS) entry which is preliminary data.</text>
</comment>
<proteinExistence type="inferred from homology"/>
<evidence type="ECO:0000313" key="9">
    <source>
        <dbReference type="EMBL" id="TVY88388.1"/>
    </source>
</evidence>
<evidence type="ECO:0000313" key="10">
    <source>
        <dbReference type="Proteomes" id="UP000315522"/>
    </source>
</evidence>
<feature type="transmembrane region" description="Helical" evidence="7">
    <location>
        <begin position="172"/>
        <end position="191"/>
    </location>
</feature>
<accession>A0A559M5Z6</accession>
<evidence type="ECO:0000256" key="7">
    <source>
        <dbReference type="SAM" id="Phobius"/>
    </source>
</evidence>
<keyword evidence="5 7" id="KW-0472">Membrane</keyword>
<feature type="compositionally biased region" description="Basic and acidic residues" evidence="6">
    <location>
        <begin position="79"/>
        <end position="97"/>
    </location>
</feature>
<feature type="domain" description="Major facilitator superfamily (MFS) profile" evidence="8">
    <location>
        <begin position="133"/>
        <end position="584"/>
    </location>
</feature>
<feature type="transmembrane region" description="Helical" evidence="7">
    <location>
        <begin position="131"/>
        <end position="152"/>
    </location>
</feature>
<feature type="transmembrane region" description="Helical" evidence="7">
    <location>
        <begin position="558"/>
        <end position="577"/>
    </location>
</feature>
<protein>
    <submittedName>
        <fullName evidence="9">Efflux pump</fullName>
    </submittedName>
</protein>
<gene>
    <name evidence="9" type="primary">radE_0</name>
    <name evidence="9" type="ORF">LAWI1_G007954</name>
</gene>
<dbReference type="CDD" id="cd17323">
    <property type="entry name" value="MFS_Tpo1_MDR_like"/>
    <property type="match status" value="1"/>
</dbReference>
<evidence type="ECO:0000256" key="4">
    <source>
        <dbReference type="ARBA" id="ARBA00022989"/>
    </source>
</evidence>
<feature type="transmembrane region" description="Helical" evidence="7">
    <location>
        <begin position="523"/>
        <end position="546"/>
    </location>
</feature>
<evidence type="ECO:0000256" key="3">
    <source>
        <dbReference type="ARBA" id="ARBA00022692"/>
    </source>
</evidence>
<dbReference type="EMBL" id="QGML01001758">
    <property type="protein sequence ID" value="TVY88388.1"/>
    <property type="molecule type" value="Genomic_DNA"/>
</dbReference>
<dbReference type="PANTHER" id="PTHR23502:SF68">
    <property type="entry name" value="MULTIDRUG TRANSPORTER, PUTATIVE (AFU_ORTHOLOGUE AFUA_3G01120)-RELATED"/>
    <property type="match status" value="1"/>
</dbReference>
<feature type="region of interest" description="Disordered" evidence="6">
    <location>
        <begin position="72"/>
        <end position="103"/>
    </location>
</feature>
<comment type="similarity">
    <text evidence="2">Belongs to the major facilitator superfamily.</text>
</comment>
<feature type="transmembrane region" description="Helical" evidence="7">
    <location>
        <begin position="198"/>
        <end position="219"/>
    </location>
</feature>
<feature type="compositionally biased region" description="Polar residues" evidence="6">
    <location>
        <begin position="1"/>
        <end position="12"/>
    </location>
</feature>
<feature type="region of interest" description="Disordered" evidence="6">
    <location>
        <begin position="1"/>
        <end position="30"/>
    </location>
</feature>
<feature type="transmembrane region" description="Helical" evidence="7">
    <location>
        <begin position="300"/>
        <end position="320"/>
    </location>
</feature>
<feature type="transmembrane region" description="Helical" evidence="7">
    <location>
        <begin position="369"/>
        <end position="392"/>
    </location>
</feature>
<sequence>MASSSAGSTQVPNPVAQYAQSAGKHKRSVSDIEKEMMAAYEGHDADIPSNEGYVLDAVGELKREQAIATQYTTYHSTRKSGETPPKDGASEEVEKQSADASAGESDNLNIVWWDGPDDPQNPLNFSSWLKALNIGLVAAICFVSPLASSMFAPGVPEVMKEFKNNNVELASFVVSVYVLGFAVGPMVWAPLSEIYGRLPIYHACNVGFVAFTVACALSTNLKMLIGFRFVAGCFGSAPLTNGGGSIADLVIQENRGRGMSFFVLGPIIGPVRRLEFRSKLISVVGPVAGGYLSEAKGWRWVFWVLAMLSGFCTILCFFFMRETYAPTILSRKAARLRKETGNLELRSKLDIGLSTKDFFIRSIIRPAKMLALSPIVLSTSIYIGVVYGYLYLLFTTFTLVFEDSYGFSSGSVGLTFMGIGVGSIGGLIFFAFASDKILRRQTEKADAVAAATGDQSAGMKPEYRLPMMLPGSVLIPMGFLLYGWTANYHVHWIVPIISTSLIGIGNLAVFMTVTTYLVDAFTIYAASALAANSVVRSVIGAVLPLAGQKMYLALGLGWGNSLLAFVAMALLPVPIVLMKWGERLRKKFELKNL</sequence>
<dbReference type="FunFam" id="1.20.1250.20:FF:000011">
    <property type="entry name" value="MFS multidrug transporter, putative"/>
    <property type="match status" value="1"/>
</dbReference>
<evidence type="ECO:0000256" key="2">
    <source>
        <dbReference type="ARBA" id="ARBA00008335"/>
    </source>
</evidence>
<dbReference type="GO" id="GO:0016020">
    <property type="term" value="C:membrane"/>
    <property type="evidence" value="ECO:0007669"/>
    <property type="project" value="UniProtKB-SubCell"/>
</dbReference>
<keyword evidence="4 7" id="KW-1133">Transmembrane helix</keyword>
<dbReference type="Pfam" id="PF07690">
    <property type="entry name" value="MFS_1"/>
    <property type="match status" value="1"/>
</dbReference>
<dbReference type="AlphaFoldDB" id="A0A559M5Z6"/>
<dbReference type="InterPro" id="IPR011701">
    <property type="entry name" value="MFS"/>
</dbReference>
<keyword evidence="10" id="KW-1185">Reference proteome</keyword>
<comment type="subcellular location">
    <subcellularLocation>
        <location evidence="1">Membrane</location>
        <topology evidence="1">Multi-pass membrane protein</topology>
    </subcellularLocation>
</comment>
<dbReference type="SUPFAM" id="SSF103473">
    <property type="entry name" value="MFS general substrate transporter"/>
    <property type="match status" value="1"/>
</dbReference>
<name>A0A559M5Z6_9HELO</name>